<feature type="region of interest" description="Disordered" evidence="2">
    <location>
        <begin position="1066"/>
        <end position="1122"/>
    </location>
</feature>
<organism evidence="4 5">
    <name type="scientific">Gordonia phage Catfish</name>
    <dbReference type="NCBI Taxonomy" id="2301538"/>
    <lineage>
        <taxon>Viruses</taxon>
        <taxon>Duplodnaviria</taxon>
        <taxon>Heunggongvirae</taxon>
        <taxon>Uroviricota</taxon>
        <taxon>Caudoviricetes</taxon>
        <taxon>Ruthgordonvirinae</taxon>
        <taxon>Catfishvirus</taxon>
        <taxon>Catfishvirus catfish</taxon>
    </lineage>
</organism>
<feature type="compositionally biased region" description="Low complexity" evidence="2">
    <location>
        <begin position="1169"/>
        <end position="1196"/>
    </location>
</feature>
<feature type="region of interest" description="Disordered" evidence="2">
    <location>
        <begin position="1157"/>
        <end position="1240"/>
    </location>
</feature>
<feature type="compositionally biased region" description="Low complexity" evidence="2">
    <location>
        <begin position="1096"/>
        <end position="1112"/>
    </location>
</feature>
<keyword evidence="5" id="KW-1185">Reference proteome</keyword>
<name>A0A385D2D9_9CAUD</name>
<feature type="compositionally biased region" description="Basic and acidic residues" evidence="2">
    <location>
        <begin position="1197"/>
        <end position="1234"/>
    </location>
</feature>
<feature type="coiled-coil region" evidence="1">
    <location>
        <begin position="1243"/>
        <end position="1284"/>
    </location>
</feature>
<feature type="transmembrane region" description="Helical" evidence="3">
    <location>
        <begin position="660"/>
        <end position="680"/>
    </location>
</feature>
<protein>
    <submittedName>
        <fullName evidence="4">Tape measure protein</fullName>
    </submittedName>
</protein>
<feature type="transmembrane region" description="Helical" evidence="3">
    <location>
        <begin position="603"/>
        <end position="624"/>
    </location>
</feature>
<evidence type="ECO:0000256" key="2">
    <source>
        <dbReference type="SAM" id="MobiDB-lite"/>
    </source>
</evidence>
<accession>A0A385D2D9</accession>
<dbReference type="GeneID" id="63911545"/>
<evidence type="ECO:0000256" key="1">
    <source>
        <dbReference type="SAM" id="Coils"/>
    </source>
</evidence>
<feature type="transmembrane region" description="Helical" evidence="3">
    <location>
        <begin position="630"/>
        <end position="648"/>
    </location>
</feature>
<evidence type="ECO:0000313" key="5">
    <source>
        <dbReference type="Proteomes" id="UP000264051"/>
    </source>
</evidence>
<keyword evidence="3" id="KW-1133">Transmembrane helix</keyword>
<gene>
    <name evidence="4" type="primary">20</name>
    <name evidence="4" type="ORF">SEA_CATFISH_20</name>
</gene>
<feature type="transmembrane region" description="Helical" evidence="3">
    <location>
        <begin position="692"/>
        <end position="714"/>
    </location>
</feature>
<feature type="transmembrane region" description="Helical" evidence="3">
    <location>
        <begin position="313"/>
        <end position="336"/>
    </location>
</feature>
<dbReference type="Proteomes" id="UP000264051">
    <property type="component" value="Segment"/>
</dbReference>
<evidence type="ECO:0000256" key="3">
    <source>
        <dbReference type="SAM" id="Phobius"/>
    </source>
</evidence>
<feature type="compositionally biased region" description="Basic and acidic residues" evidence="2">
    <location>
        <begin position="1078"/>
        <end position="1087"/>
    </location>
</feature>
<evidence type="ECO:0000313" key="4">
    <source>
        <dbReference type="EMBL" id="AXQ51857.1"/>
    </source>
</evidence>
<keyword evidence="1" id="KW-0175">Coiled coil</keyword>
<keyword evidence="3" id="KW-0812">Transmembrane</keyword>
<reference evidence="5" key="1">
    <citation type="submission" date="2018-07" db="EMBL/GenBank/DDBJ databases">
        <authorList>
            <person name="Byford A.D."/>
            <person name="Nguyen L.Q."/>
            <person name="Alvarez I.A."/>
            <person name="Bhandari M."/>
            <person name="Desselle J.R."/>
            <person name="Duong Q.-N.N."/>
            <person name="Dupree A.F."/>
            <person name="Feroben K.E."/>
            <person name="Garrison M.E."/>
            <person name="Higginbotham J.L."/>
            <person name="Hunter C.W."/>
            <person name="Knight B.A."/>
            <person name="Lee J.A."/>
            <person name="Lewis I.C."/>
            <person name="Long E.L."/>
            <person name="Rimal A."/>
            <person name="Sinnasone S."/>
            <person name="Tandukar J."/>
            <person name="Willis C.E."/>
            <person name="Nguyen A.V."/>
            <person name="Hancock A.M."/>
            <person name="Dicus A.P."/>
            <person name="Gallien G.E."/>
            <person name="Weidemeier A.M.D."/>
            <person name="Gissendanner C.R."/>
            <person name="Findley A.M."/>
            <person name="Bollivar D.W."/>
            <person name="Garlena R.A."/>
            <person name="Russell D.A."/>
            <person name="Pope W.H."/>
            <person name="Jacobs-Sera D."/>
            <person name="Hatfull G.F."/>
        </authorList>
    </citation>
    <scope>NUCLEOTIDE SEQUENCE [LARGE SCALE GENOMIC DNA]</scope>
</reference>
<feature type="region of interest" description="Disordered" evidence="2">
    <location>
        <begin position="1372"/>
        <end position="1391"/>
    </location>
</feature>
<keyword evidence="3" id="KW-0472">Membrane</keyword>
<proteinExistence type="predicted"/>
<dbReference type="EMBL" id="MH697580">
    <property type="protein sequence ID" value="AXQ51857.1"/>
    <property type="molecule type" value="Genomic_DNA"/>
</dbReference>
<feature type="compositionally biased region" description="Gly residues" evidence="2">
    <location>
        <begin position="1113"/>
        <end position="1122"/>
    </location>
</feature>
<dbReference type="RefSeq" id="YP_010050810.1">
    <property type="nucleotide sequence ID" value="NC_054434.1"/>
</dbReference>
<sequence>MADEDAIWVPVLPDMSRWDSVVNRVAGRDSAAMRRAGEQAGKAYADGLTSSQRDVERAAATLTRARDREVAAANNVRAAEDRLNELRSSGAGDADQLATAEARLESARRRGDAAARMAARAQTDLAAAESRAAAAARGLAEDVGQANREMDHGTRSAGRFTGQLTMFGHQAKSTLRGIAVGFGMVSSTASSVVRNVGTAATMLGWAARITRSFSASLLVGATLLRTVAGTGLAKLAGALKLIAWVAGRVAREVARITSALLVLQAVGRLVGTLTRLGRAMGMVTVGAALAVGVFAGLSNIVSGFATGPLAQGLLAVGAAAGTAAAAAGGILGPALVAAKIGFAALGDASKEFMSQFSEADKAFNLSLGEKLGPALIAFRDLKQEIGASLVDGLGGAVPIASRLLGQLQPRMGVLSETMGRIGTQVAKSLAGPEAMAGWDRMLSGSNAFFRSLSAGENGLGSVASGLVSVLGTAAQTFSGAGAGINDFLLNLGERLRSITAEDLRGSFETLRTAFESVTSVAGPILTAFRELGGVSANALGPGFVSVGQAIAQATPGLVQMAETLMPALGQALTNLAPVLPGLVEAFTPWSEVLAAVAPHLATIIADLTPFAPVLLGVAMAVKVVGVGLTLWNAAMAVASVVQGVFIAATGRSTAAIATNAIAMAAHRATLVAISVATRAWAAVQWALNAALFANPIVLIVLAVIALIAAIVLIATKTTWFQTAWEYTWNAVKAAWDWVWNALKAGFDAFIGFFTDTIPNAVGRAKDWVVQKWNEFLTGWSILWGMLKAKLGEFISFFTETIPNAVGQAKDWVVNKFGELVGFLGSLPGRVGAALGGLWDSLKGGFRDAINFIVDAWNNFSLNFDFTIPVIDKKVSFSIDTPNLPRLRTGGVAGRDGDGMLWGPGTGTSDSILGMGANGVPTALVSAGEFVVNAESTRKFLPLLQALNAGSLPRLADGGPVSTDKLVDFAKGVEGKPYVWGGVNWGDCSGAVSAIANFATGRDPFSSRFATASEKSELEKRGFKPGLGPAGSLNIGWYNGGPGGGHTSATLPNGVNFEMGGARGDGQYGGGAAGADHSQYTDHAHLPPEHFGGLDGGAPTTGSSGALSSSSLSGSGGSSGGGGASIGGGTSSFGNSGGSSKFNSAGAAKRGGLTAVWVENWPGGMGGGSTSSSSTSSGASTSTSSGSTSTGADSAARSAERATRASDRVADARKREADATDRVRTAELSLEEARTAKKPSATRIEKAEIALRKAERNAEDSKRRLEVAEREAKLASAKASEAKGALTANPVSGTTGKGPGVGAADAGVKFLTGVDMAAVRDHQRATEPYSPGSWFDDPAASALDAVFEVLGLGDLLKGEDVIGDRESRYGVAGAAHSAPVKDSRDGQGGGPVAQKVVGTEVHGDVHVTDYEGFRERQERDEKAALAKGGM</sequence>
<dbReference type="KEGG" id="vg:63911545"/>
<feature type="transmembrane region" description="Helical" evidence="3">
    <location>
        <begin position="282"/>
        <end position="301"/>
    </location>
</feature>